<protein>
    <submittedName>
        <fullName evidence="1">Uncharacterized protein</fullName>
    </submittedName>
</protein>
<dbReference type="Gene3D" id="2.30.30.140">
    <property type="match status" value="1"/>
</dbReference>
<evidence type="ECO:0000313" key="2">
    <source>
        <dbReference type="Proteomes" id="UP001497497"/>
    </source>
</evidence>
<dbReference type="SUPFAM" id="SSF63748">
    <property type="entry name" value="Tudor/PWWP/MBT"/>
    <property type="match status" value="1"/>
</dbReference>
<feature type="non-terminal residue" evidence="1">
    <location>
        <position position="1"/>
    </location>
</feature>
<organism evidence="1 2">
    <name type="scientific">Lymnaea stagnalis</name>
    <name type="common">Great pond snail</name>
    <name type="synonym">Helix stagnalis</name>
    <dbReference type="NCBI Taxonomy" id="6523"/>
    <lineage>
        <taxon>Eukaryota</taxon>
        <taxon>Metazoa</taxon>
        <taxon>Spiralia</taxon>
        <taxon>Lophotrochozoa</taxon>
        <taxon>Mollusca</taxon>
        <taxon>Gastropoda</taxon>
        <taxon>Heterobranchia</taxon>
        <taxon>Euthyneura</taxon>
        <taxon>Panpulmonata</taxon>
        <taxon>Hygrophila</taxon>
        <taxon>Lymnaeoidea</taxon>
        <taxon>Lymnaeidae</taxon>
        <taxon>Lymnaea</taxon>
    </lineage>
</organism>
<sequence>EGSTKISTAYHVQFFGTGTERSWVNESSVMEFRGREQFIDIVQYGLEDPFTYCRPVGDFKISNTWLPSWNMAVAEAERAAALSSVAR</sequence>
<keyword evidence="2" id="KW-1185">Reference proteome</keyword>
<proteinExistence type="predicted"/>
<dbReference type="Proteomes" id="UP001497497">
    <property type="component" value="Unassembled WGS sequence"/>
</dbReference>
<accession>A0AAV2IFQ5</accession>
<reference evidence="1 2" key="1">
    <citation type="submission" date="2024-04" db="EMBL/GenBank/DDBJ databases">
        <authorList>
            <consortium name="Genoscope - CEA"/>
            <person name="William W."/>
        </authorList>
    </citation>
    <scope>NUCLEOTIDE SEQUENCE [LARGE SCALE GENOMIC DNA]</scope>
</reference>
<feature type="non-terminal residue" evidence="1">
    <location>
        <position position="87"/>
    </location>
</feature>
<dbReference type="AlphaFoldDB" id="A0AAV2IFQ5"/>
<dbReference type="EMBL" id="CAXITT010000707">
    <property type="protein sequence ID" value="CAL1545417.1"/>
    <property type="molecule type" value="Genomic_DNA"/>
</dbReference>
<gene>
    <name evidence="1" type="ORF">GSLYS_00018900001</name>
</gene>
<evidence type="ECO:0000313" key="1">
    <source>
        <dbReference type="EMBL" id="CAL1545417.1"/>
    </source>
</evidence>
<comment type="caution">
    <text evidence="1">The sequence shown here is derived from an EMBL/GenBank/DDBJ whole genome shotgun (WGS) entry which is preliminary data.</text>
</comment>
<name>A0AAV2IFQ5_LYMST</name>